<reference evidence="2 3" key="1">
    <citation type="submission" date="2024-09" db="EMBL/GenBank/DDBJ databases">
        <title>Genome sequencing and assembly of Phytophthora oleae, isolate VK10A, causative agent of rot of olive drupes.</title>
        <authorList>
            <person name="Conti Taguali S."/>
            <person name="Riolo M."/>
            <person name="La Spada F."/>
            <person name="Cacciola S.O."/>
            <person name="Dionisio G."/>
        </authorList>
    </citation>
    <scope>NUCLEOTIDE SEQUENCE [LARGE SCALE GENOMIC DNA]</scope>
    <source>
        <strain evidence="2 3">VK10A</strain>
    </source>
</reference>
<keyword evidence="3" id="KW-1185">Reference proteome</keyword>
<gene>
    <name evidence="2" type="ORF">V7S43_013545</name>
</gene>
<comment type="caution">
    <text evidence="2">The sequence shown here is derived from an EMBL/GenBank/DDBJ whole genome shotgun (WGS) entry which is preliminary data.</text>
</comment>
<protein>
    <submittedName>
        <fullName evidence="2">Uncharacterized protein</fullName>
    </submittedName>
</protein>
<evidence type="ECO:0000313" key="2">
    <source>
        <dbReference type="EMBL" id="KAL3661341.1"/>
    </source>
</evidence>
<feature type="region of interest" description="Disordered" evidence="1">
    <location>
        <begin position="458"/>
        <end position="481"/>
    </location>
</feature>
<feature type="compositionally biased region" description="Polar residues" evidence="1">
    <location>
        <begin position="459"/>
        <end position="471"/>
    </location>
</feature>
<dbReference type="Pfam" id="PF00612">
    <property type="entry name" value="IQ"/>
    <property type="match status" value="2"/>
</dbReference>
<feature type="region of interest" description="Disordered" evidence="1">
    <location>
        <begin position="903"/>
        <end position="936"/>
    </location>
</feature>
<dbReference type="Proteomes" id="UP001632037">
    <property type="component" value="Unassembled WGS sequence"/>
</dbReference>
<feature type="region of interest" description="Disordered" evidence="1">
    <location>
        <begin position="969"/>
        <end position="1008"/>
    </location>
</feature>
<feature type="compositionally biased region" description="Low complexity" evidence="1">
    <location>
        <begin position="131"/>
        <end position="144"/>
    </location>
</feature>
<organism evidence="2 3">
    <name type="scientific">Phytophthora oleae</name>
    <dbReference type="NCBI Taxonomy" id="2107226"/>
    <lineage>
        <taxon>Eukaryota</taxon>
        <taxon>Sar</taxon>
        <taxon>Stramenopiles</taxon>
        <taxon>Oomycota</taxon>
        <taxon>Peronosporomycetes</taxon>
        <taxon>Peronosporales</taxon>
        <taxon>Peronosporaceae</taxon>
        <taxon>Phytophthora</taxon>
    </lineage>
</organism>
<name>A0ABD3F496_9STRA</name>
<feature type="compositionally biased region" description="Acidic residues" evidence="1">
    <location>
        <begin position="906"/>
        <end position="929"/>
    </location>
</feature>
<sequence>MGLKKAPLLGSSGSVGETGLSVIDGDRRLLSHFGTSSDREIGPLNVATRKSAALRRNFVARGLARQYSDQKVREESFKTQVPRYQRQQKILENYQRVQAHRDAIKEADSSDRHEDSGDGEDYSENVVLVVSKRSNSAPGSSSSQSKRHISPVVPPKRATSFLRHSNTRQLRENQDEDASDKDSTSFRLKPSPSEADIPHTQLRPVPRQQTNIAGSETQGLSKNVSTGPAPWLPTARRSSRMVLSELSITKDIMMREQLLRQLKEALVLVDCLPQEFLRSQNELKQAQTALEAAKAMSPSGIKKTGSLIGLTLLSPVDEDFARNAVAEAEVAVTESNAQLADATKRLRHHIRHVGLLIGGLQQSTLSVVEGILDWRQMRQRRRQMSNFQRLFRFPWRRRRIPNYLLHLNEDLRSLFPSVSLELLLGPKAVYNPLLLSRSILQSFGTSSAGKTFLTERDWSNSTASKSPTKGSSPDRRKQNGISSVGLKRLQELLGSFSPPKPSVDYDRLQQCLEAIYREEEMEALEKQRCGEEELRAETTYDPFSTVKSAGGVEETLTNMMVLQSPTSHLLGEQLRIRQEDTTRAVPETQSTQKKSSTKVFQINPERLRDFLDKQAAALQPVGDCELRDVQKWGMKNKLQGKLMVRKNNERRVENLLARKIQLQYLAYRSRNALQSHLTHFVQRVRDSVVNIQRIFRGHRTKRAYNCIRSAWLEHKRQVSAVRTIVNAFRRYRRRLRHRRSMTVESIAQAQLITLLASKSSESETEQERYRRVGEERRRQRIVLLQKHKMEQQEIERKRIAAAVQMQAVVRAHLAQGQAKLLRQEKKAHMTAVSAMAIQSTIRTFLNTQQDRRQRFRKDLERVNQSAVRIQSIYRGYNSRASLLGQLDEQSRQSLNSQFMAHTLQEGETDDEDDDEEEEESEEEEEEELDQVTSVAGFGKGQEDKLPLIVVSCSRPSSGKRISFVDEKTVARTRTPSNPVSLPPLWPRDGSSSSLLSSTSSSGTGRRISVGMMRVELKLKEAEIGDTFATPPSRRNSLVGSVRHQT</sequence>
<accession>A0ABD3F496</accession>
<feature type="compositionally biased region" description="Low complexity" evidence="1">
    <location>
        <begin position="989"/>
        <end position="1004"/>
    </location>
</feature>
<dbReference type="EMBL" id="JBIMZQ010000036">
    <property type="protein sequence ID" value="KAL3661341.1"/>
    <property type="molecule type" value="Genomic_DNA"/>
</dbReference>
<dbReference type="PROSITE" id="PS50096">
    <property type="entry name" value="IQ"/>
    <property type="match status" value="3"/>
</dbReference>
<dbReference type="Gene3D" id="1.20.5.190">
    <property type="match status" value="1"/>
</dbReference>
<evidence type="ECO:0000313" key="3">
    <source>
        <dbReference type="Proteomes" id="UP001632037"/>
    </source>
</evidence>
<feature type="compositionally biased region" description="Polar residues" evidence="1">
    <location>
        <begin position="1032"/>
        <end position="1045"/>
    </location>
</feature>
<feature type="compositionally biased region" description="Basic and acidic residues" evidence="1">
    <location>
        <begin position="102"/>
        <end position="116"/>
    </location>
</feature>
<dbReference type="AlphaFoldDB" id="A0ABD3F496"/>
<proteinExistence type="predicted"/>
<evidence type="ECO:0000256" key="1">
    <source>
        <dbReference type="SAM" id="MobiDB-lite"/>
    </source>
</evidence>
<feature type="region of interest" description="Disordered" evidence="1">
    <location>
        <begin position="1025"/>
        <end position="1045"/>
    </location>
</feature>
<dbReference type="SMART" id="SM00015">
    <property type="entry name" value="IQ"/>
    <property type="match status" value="3"/>
</dbReference>
<feature type="region of interest" description="Disordered" evidence="1">
    <location>
        <begin position="102"/>
        <end position="206"/>
    </location>
</feature>
<dbReference type="InterPro" id="IPR000048">
    <property type="entry name" value="IQ_motif_EF-hand-BS"/>
</dbReference>